<dbReference type="Gene3D" id="3.40.50.2020">
    <property type="match status" value="1"/>
</dbReference>
<keyword evidence="3" id="KW-1185">Reference proteome</keyword>
<organism evidence="2 3">
    <name type="scientific">Limnobacter thiooxidans</name>
    <dbReference type="NCBI Taxonomy" id="131080"/>
    <lineage>
        <taxon>Bacteria</taxon>
        <taxon>Pseudomonadati</taxon>
        <taxon>Pseudomonadota</taxon>
        <taxon>Betaproteobacteria</taxon>
        <taxon>Burkholderiales</taxon>
        <taxon>Burkholderiaceae</taxon>
        <taxon>Limnobacter</taxon>
    </lineage>
</organism>
<dbReference type="PANTHER" id="PTHR47505:SF1">
    <property type="entry name" value="DNA UTILIZATION PROTEIN YHGH"/>
    <property type="match status" value="1"/>
</dbReference>
<dbReference type="Proteomes" id="UP001329151">
    <property type="component" value="Chromosome"/>
</dbReference>
<dbReference type="PANTHER" id="PTHR47505">
    <property type="entry name" value="DNA UTILIZATION PROTEIN YHGH"/>
    <property type="match status" value="1"/>
</dbReference>
<accession>A0AA86MH45</accession>
<dbReference type="InterPro" id="IPR029057">
    <property type="entry name" value="PRTase-like"/>
</dbReference>
<dbReference type="CDD" id="cd06223">
    <property type="entry name" value="PRTases_typeI"/>
    <property type="match status" value="1"/>
</dbReference>
<dbReference type="InterPro" id="IPR051910">
    <property type="entry name" value="ComF/GntX_DNA_util-trans"/>
</dbReference>
<reference evidence="2 3" key="1">
    <citation type="submission" date="2023-10" db="EMBL/GenBank/DDBJ databases">
        <title>Complete Genome Sequence of Limnobacter thiooxidans CS-K2T, Isolated from freshwater lake sediments in Bavaria, Germany.</title>
        <authorList>
            <person name="Naruki M."/>
            <person name="Watanabe A."/>
            <person name="Warashina T."/>
            <person name="Morita T."/>
            <person name="Arakawa K."/>
        </authorList>
    </citation>
    <scope>NUCLEOTIDE SEQUENCE [LARGE SCALE GENOMIC DNA]</scope>
    <source>
        <strain evidence="2 3">CS-K2</strain>
    </source>
</reference>
<dbReference type="KEGG" id="lto:RGQ30_01880"/>
<comment type="similarity">
    <text evidence="1">Belongs to the ComF/GntX family.</text>
</comment>
<gene>
    <name evidence="2" type="ORF">RGQ30_01880</name>
</gene>
<dbReference type="SUPFAM" id="SSF53271">
    <property type="entry name" value="PRTase-like"/>
    <property type="match status" value="1"/>
</dbReference>
<evidence type="ECO:0000313" key="3">
    <source>
        <dbReference type="Proteomes" id="UP001329151"/>
    </source>
</evidence>
<proteinExistence type="inferred from homology"/>
<dbReference type="AlphaFoldDB" id="A0AA86MH45"/>
<evidence type="ECO:0008006" key="4">
    <source>
        <dbReference type="Google" id="ProtNLM"/>
    </source>
</evidence>
<protein>
    <recommendedName>
        <fullName evidence="4">Phosphoribosyltransferase domain-containing protein</fullName>
    </recommendedName>
</protein>
<dbReference type="EMBL" id="AP028947">
    <property type="protein sequence ID" value="BET24687.1"/>
    <property type="molecule type" value="Genomic_DNA"/>
</dbReference>
<sequence length="161" mass="17708">MICCDYSAPFDQWITRLKYGKAHGMAKFLGHWLGLKTQETTHLLPDLLIPVPCSNTKLKQRGYNQAALIARHAGRVLKRPVYTDWLIKTSEASAQAELGREARLQNLLGAFQTTRPMPSNTRIGLVDDVITTGATLQSCVAALEKAGADSIVLMAVCRTPE</sequence>
<evidence type="ECO:0000256" key="1">
    <source>
        <dbReference type="ARBA" id="ARBA00008007"/>
    </source>
</evidence>
<evidence type="ECO:0000313" key="2">
    <source>
        <dbReference type="EMBL" id="BET24687.1"/>
    </source>
</evidence>
<dbReference type="InterPro" id="IPR000836">
    <property type="entry name" value="PRTase_dom"/>
</dbReference>
<name>A0AA86MH45_9BURK</name>